<dbReference type="AlphaFoldDB" id="A0A4V6NR39"/>
<evidence type="ECO:0000313" key="2">
    <source>
        <dbReference type="Proteomes" id="UP000294835"/>
    </source>
</evidence>
<proteinExistence type="predicted"/>
<organism evidence="1 2">
    <name type="scientific">Rhodovulum marinum</name>
    <dbReference type="NCBI Taxonomy" id="320662"/>
    <lineage>
        <taxon>Bacteria</taxon>
        <taxon>Pseudomonadati</taxon>
        <taxon>Pseudomonadota</taxon>
        <taxon>Alphaproteobacteria</taxon>
        <taxon>Rhodobacterales</taxon>
        <taxon>Paracoccaceae</taxon>
        <taxon>Rhodovulum</taxon>
    </lineage>
</organism>
<dbReference type="Proteomes" id="UP000294835">
    <property type="component" value="Unassembled WGS sequence"/>
</dbReference>
<sequence length="93" mass="8618">MKRIALVAALGLGGCGAPSGEVAVSPEGETAAAVTSGAVTVAGGPGGAAASVKVVDTASTDVRFGTDGAAVSVRPGGLPVRLGLGTGGIRLGF</sequence>
<gene>
    <name evidence="1" type="ORF">EV662_101560</name>
</gene>
<dbReference type="EMBL" id="SLXP01000001">
    <property type="protein sequence ID" value="TCP44466.1"/>
    <property type="molecule type" value="Genomic_DNA"/>
</dbReference>
<evidence type="ECO:0008006" key="3">
    <source>
        <dbReference type="Google" id="ProtNLM"/>
    </source>
</evidence>
<evidence type="ECO:0000313" key="1">
    <source>
        <dbReference type="EMBL" id="TCP44466.1"/>
    </source>
</evidence>
<dbReference type="PROSITE" id="PS51257">
    <property type="entry name" value="PROKAR_LIPOPROTEIN"/>
    <property type="match status" value="1"/>
</dbReference>
<comment type="caution">
    <text evidence="1">The sequence shown here is derived from an EMBL/GenBank/DDBJ whole genome shotgun (WGS) entry which is preliminary data.</text>
</comment>
<protein>
    <recommendedName>
        <fullName evidence="3">Lipoprotein</fullName>
    </recommendedName>
</protein>
<dbReference type="RefSeq" id="WP_132460589.1">
    <property type="nucleotide sequence ID" value="NZ_SLXP01000001.1"/>
</dbReference>
<keyword evidence="2" id="KW-1185">Reference proteome</keyword>
<name>A0A4V6NR39_9RHOB</name>
<accession>A0A4V6NR39</accession>
<reference evidence="1 2" key="1">
    <citation type="submission" date="2019-03" db="EMBL/GenBank/DDBJ databases">
        <title>Genomic Encyclopedia of Type Strains, Phase IV (KMG-IV): sequencing the most valuable type-strain genomes for metagenomic binning, comparative biology and taxonomic classification.</title>
        <authorList>
            <person name="Goeker M."/>
        </authorList>
    </citation>
    <scope>NUCLEOTIDE SEQUENCE [LARGE SCALE GENOMIC DNA]</scope>
    <source>
        <strain evidence="1 2">DSM 18063</strain>
    </source>
</reference>